<dbReference type="RefSeq" id="WP_055288275.1">
    <property type="nucleotide sequence ID" value="NZ_CAKOCG010000001.1"/>
</dbReference>
<dbReference type="Proteomes" id="UP000286114">
    <property type="component" value="Unassembled WGS sequence"/>
</dbReference>
<evidence type="ECO:0000313" key="14">
    <source>
        <dbReference type="EMBL" id="RHB74145.1"/>
    </source>
</evidence>
<accession>A0A412XE08</accession>
<dbReference type="EMBL" id="QRZC01000014">
    <property type="protein sequence ID" value="RGV41491.1"/>
    <property type="molecule type" value="Genomic_DNA"/>
</dbReference>
<evidence type="ECO:0000256" key="3">
    <source>
        <dbReference type="ARBA" id="ARBA00022801"/>
    </source>
</evidence>
<keyword evidence="5 6" id="KW-0482">Metalloprotease</keyword>
<dbReference type="CDD" id="cd04280">
    <property type="entry name" value="ZnMc_astacin_like"/>
    <property type="match status" value="1"/>
</dbReference>
<dbReference type="Proteomes" id="UP000441711">
    <property type="component" value="Unassembled WGS sequence"/>
</dbReference>
<feature type="binding site" evidence="6">
    <location>
        <position position="188"/>
    </location>
    <ligand>
        <name>Zn(2+)</name>
        <dbReference type="ChEBI" id="CHEBI:29105"/>
        <note>catalytic</note>
    </ligand>
</feature>
<dbReference type="SMART" id="SM00235">
    <property type="entry name" value="ZnMc"/>
    <property type="match status" value="1"/>
</dbReference>
<protein>
    <recommendedName>
        <fullName evidence="8">Peptidase M12A domain-containing protein</fullName>
    </recommendedName>
</protein>
<dbReference type="PROSITE" id="PS51864">
    <property type="entry name" value="ASTACIN"/>
    <property type="match status" value="1"/>
</dbReference>
<keyword evidence="1 6" id="KW-0645">Protease</keyword>
<evidence type="ECO:0000256" key="7">
    <source>
        <dbReference type="SAM" id="SignalP"/>
    </source>
</evidence>
<name>A0A412XE08_BACUN</name>
<proteinExistence type="predicted"/>
<dbReference type="PRINTS" id="PR00480">
    <property type="entry name" value="ASTACIN"/>
</dbReference>
<reference evidence="17 18" key="2">
    <citation type="journal article" date="2019" name="Nat. Med.">
        <title>A library of human gut bacterial isolates paired with longitudinal multiomics data enables mechanistic microbiome research.</title>
        <authorList>
            <person name="Poyet M."/>
            <person name="Groussin M."/>
            <person name="Gibbons S.M."/>
            <person name="Avila-Pacheco J."/>
            <person name="Jiang X."/>
            <person name="Kearney S.M."/>
            <person name="Perrotta A.R."/>
            <person name="Berdy B."/>
            <person name="Zhao S."/>
            <person name="Lieberman T.D."/>
            <person name="Swanson P.K."/>
            <person name="Smith M."/>
            <person name="Roesemann S."/>
            <person name="Alexander J.E."/>
            <person name="Rich S.A."/>
            <person name="Livny J."/>
            <person name="Vlamakis H."/>
            <person name="Clish C."/>
            <person name="Bullock K."/>
            <person name="Deik A."/>
            <person name="Scott J."/>
            <person name="Pierce K.A."/>
            <person name="Xavier R.J."/>
            <person name="Alm E.J."/>
        </authorList>
    </citation>
    <scope>NUCLEOTIDE SEQUENCE [LARGE SCALE GENOMIC DNA]</scope>
    <source>
        <strain evidence="12 20">BIOML-A21</strain>
        <strain evidence="9 19">BIOML-A36</strain>
        <strain evidence="11 18">BIOML-A37</strain>
        <strain evidence="10 17">BIOML-A38</strain>
    </source>
</reference>
<dbReference type="AlphaFoldDB" id="A0A412XE08"/>
<comment type="caution">
    <text evidence="6">Lacks conserved residue(s) required for the propagation of feature annotation.</text>
</comment>
<evidence type="ECO:0000313" key="20">
    <source>
        <dbReference type="Proteomes" id="UP000442334"/>
    </source>
</evidence>
<feature type="domain" description="Peptidase M12A" evidence="8">
    <location>
        <begin position="91"/>
        <end position="291"/>
    </location>
</feature>
<dbReference type="PANTHER" id="PTHR10127:SF780">
    <property type="entry name" value="METALLOENDOPEPTIDASE"/>
    <property type="match status" value="1"/>
</dbReference>
<evidence type="ECO:0000256" key="6">
    <source>
        <dbReference type="PROSITE-ProRule" id="PRU01211"/>
    </source>
</evidence>
<dbReference type="SUPFAM" id="SSF55486">
    <property type="entry name" value="Metalloproteases ('zincins'), catalytic domain"/>
    <property type="match status" value="1"/>
</dbReference>
<dbReference type="EMBL" id="WCUA01000030">
    <property type="protein sequence ID" value="KAB4181968.1"/>
    <property type="molecule type" value="Genomic_DNA"/>
</dbReference>
<dbReference type="GO" id="GO:0008270">
    <property type="term" value="F:zinc ion binding"/>
    <property type="evidence" value="ECO:0007669"/>
    <property type="project" value="UniProtKB-UniRule"/>
</dbReference>
<dbReference type="PROSITE" id="PS51257">
    <property type="entry name" value="PROKAR_LIPOPROTEIN"/>
    <property type="match status" value="1"/>
</dbReference>
<dbReference type="EMBL" id="WCUR01000003">
    <property type="protein sequence ID" value="KAB4119168.1"/>
    <property type="molecule type" value="Genomic_DNA"/>
</dbReference>
<feature type="signal peptide" evidence="7">
    <location>
        <begin position="1"/>
        <end position="20"/>
    </location>
</feature>
<evidence type="ECO:0000313" key="18">
    <source>
        <dbReference type="Proteomes" id="UP000438773"/>
    </source>
</evidence>
<keyword evidence="7" id="KW-0732">Signal</keyword>
<dbReference type="InterPro" id="IPR001506">
    <property type="entry name" value="Peptidase_M12A"/>
</dbReference>
<dbReference type="Proteomes" id="UP000442334">
    <property type="component" value="Unassembled WGS sequence"/>
</dbReference>
<dbReference type="GO" id="GO:0004222">
    <property type="term" value="F:metalloendopeptidase activity"/>
    <property type="evidence" value="ECO:0007669"/>
    <property type="project" value="UniProtKB-UniRule"/>
</dbReference>
<dbReference type="Gene3D" id="3.40.390.10">
    <property type="entry name" value="Collagenase (Catalytic Domain)"/>
    <property type="match status" value="1"/>
</dbReference>
<dbReference type="GO" id="GO:0006508">
    <property type="term" value="P:proteolysis"/>
    <property type="evidence" value="ECO:0007669"/>
    <property type="project" value="UniProtKB-KW"/>
</dbReference>
<evidence type="ECO:0000256" key="2">
    <source>
        <dbReference type="ARBA" id="ARBA00022723"/>
    </source>
</evidence>
<evidence type="ECO:0000313" key="12">
    <source>
        <dbReference type="EMBL" id="KAB4181968.1"/>
    </source>
</evidence>
<feature type="chain" id="PRO_5042713619" description="Peptidase M12A domain-containing protein" evidence="7">
    <location>
        <begin position="21"/>
        <end position="303"/>
    </location>
</feature>
<dbReference type="Proteomes" id="UP000285343">
    <property type="component" value="Unassembled WGS sequence"/>
</dbReference>
<comment type="cofactor">
    <cofactor evidence="6">
        <name>Zn(2+)</name>
        <dbReference type="ChEBI" id="CHEBI:29105"/>
    </cofactor>
    <text evidence="6">Binds 1 zinc ion per subunit.</text>
</comment>
<evidence type="ECO:0000313" key="15">
    <source>
        <dbReference type="Proteomes" id="UP000285343"/>
    </source>
</evidence>
<dbReference type="InterPro" id="IPR024079">
    <property type="entry name" value="MetalloPept_cat_dom_sf"/>
</dbReference>
<evidence type="ECO:0000313" key="11">
    <source>
        <dbReference type="EMBL" id="KAB4122855.1"/>
    </source>
</evidence>
<sequence length="303" mass="34585">MKKKIIFSNCIFLLSLLACTNELKEETSSLNTIPIDVINLEEAFPNKTKETVTLQNGISFERYNDLIIWGGDMIISEKMFNSFNNPTQTRGGIVNNPDFKWPNGIVYYKFDSAISKTTKEHIQQAMDEWKQSTSKIITFTERTSQKNYIKFINGDGNYSSVGMRGGEQILSISKYDSNKGTALHEIGHALGLIHEQQRRDRDEYININWDNIQSDKKSNFKIWEESHAVIKYIPDVLFDYKSIMLYPSYNSFAIDYSKPTMTKKDGSTFNAQRNNLSYIDIVAIYDIYGFPTGGGGPSVTSIK</sequence>
<organism evidence="13 15">
    <name type="scientific">Bacteroides uniformis</name>
    <dbReference type="NCBI Taxonomy" id="820"/>
    <lineage>
        <taxon>Bacteria</taxon>
        <taxon>Pseudomonadati</taxon>
        <taxon>Bacteroidota</taxon>
        <taxon>Bacteroidia</taxon>
        <taxon>Bacteroidales</taxon>
        <taxon>Bacteroidaceae</taxon>
        <taxon>Bacteroides</taxon>
    </lineage>
</organism>
<comment type="caution">
    <text evidence="13">The sequence shown here is derived from an EMBL/GenBank/DDBJ whole genome shotgun (WGS) entry which is preliminary data.</text>
</comment>
<evidence type="ECO:0000313" key="19">
    <source>
        <dbReference type="Proteomes" id="UP000441711"/>
    </source>
</evidence>
<feature type="active site" evidence="6">
    <location>
        <position position="185"/>
    </location>
</feature>
<dbReference type="Proteomes" id="UP000434462">
    <property type="component" value="Unassembled WGS sequence"/>
</dbReference>
<evidence type="ECO:0000313" key="17">
    <source>
        <dbReference type="Proteomes" id="UP000434462"/>
    </source>
</evidence>
<evidence type="ECO:0000256" key="5">
    <source>
        <dbReference type="ARBA" id="ARBA00023049"/>
    </source>
</evidence>
<evidence type="ECO:0000256" key="4">
    <source>
        <dbReference type="ARBA" id="ARBA00022833"/>
    </source>
</evidence>
<reference evidence="15 16" key="1">
    <citation type="submission" date="2018-08" db="EMBL/GenBank/DDBJ databases">
        <title>A genome reference for cultivated species of the human gut microbiota.</title>
        <authorList>
            <person name="Zou Y."/>
            <person name="Xue W."/>
            <person name="Luo G."/>
        </authorList>
    </citation>
    <scope>NUCLEOTIDE SEQUENCE [LARGE SCALE GENOMIC DNA]</scope>
    <source>
        <strain evidence="13 15">AF14-42</strain>
        <strain evidence="14 16">AM39-1</strain>
    </source>
</reference>
<dbReference type="Pfam" id="PF01400">
    <property type="entry name" value="Astacin"/>
    <property type="match status" value="1"/>
</dbReference>
<dbReference type="InterPro" id="IPR006026">
    <property type="entry name" value="Peptidase_Metallo"/>
</dbReference>
<evidence type="ECO:0000313" key="10">
    <source>
        <dbReference type="EMBL" id="KAB4119168.1"/>
    </source>
</evidence>
<gene>
    <name evidence="14" type="ORF">DW873_08825</name>
    <name evidence="13" type="ORF">DWW14_11450</name>
    <name evidence="12" type="ORF">GAQ34_19585</name>
    <name evidence="9" type="ORF">GAQ70_15255</name>
    <name evidence="10" type="ORF">GAQ72_01490</name>
    <name evidence="11" type="ORF">GAQ75_15960</name>
</gene>
<keyword evidence="3 6" id="KW-0378">Hydrolase</keyword>
<dbReference type="EMBL" id="QSHA01000005">
    <property type="protein sequence ID" value="RHB74145.1"/>
    <property type="molecule type" value="Genomic_DNA"/>
</dbReference>
<evidence type="ECO:0000313" key="9">
    <source>
        <dbReference type="EMBL" id="KAB4108429.1"/>
    </source>
</evidence>
<dbReference type="PANTHER" id="PTHR10127">
    <property type="entry name" value="DISCOIDIN, CUB, EGF, LAMININ , AND ZINC METALLOPROTEASE DOMAIN CONTAINING"/>
    <property type="match status" value="1"/>
</dbReference>
<dbReference type="EMBL" id="WCUQ01000009">
    <property type="protein sequence ID" value="KAB4122855.1"/>
    <property type="molecule type" value="Genomic_DNA"/>
</dbReference>
<keyword evidence="4 6" id="KW-0862">Zinc</keyword>
<evidence type="ECO:0000313" key="16">
    <source>
        <dbReference type="Proteomes" id="UP000286114"/>
    </source>
</evidence>
<keyword evidence="2 6" id="KW-0479">Metal-binding</keyword>
<evidence type="ECO:0000259" key="8">
    <source>
        <dbReference type="PROSITE" id="PS51864"/>
    </source>
</evidence>
<evidence type="ECO:0000313" key="13">
    <source>
        <dbReference type="EMBL" id="RGV41491.1"/>
    </source>
</evidence>
<dbReference type="Proteomes" id="UP000438773">
    <property type="component" value="Unassembled WGS sequence"/>
</dbReference>
<feature type="binding site" evidence="6">
    <location>
        <position position="194"/>
    </location>
    <ligand>
        <name>Zn(2+)</name>
        <dbReference type="ChEBI" id="CHEBI:29105"/>
        <note>catalytic</note>
    </ligand>
</feature>
<feature type="binding site" evidence="6">
    <location>
        <position position="184"/>
    </location>
    <ligand>
        <name>Zn(2+)</name>
        <dbReference type="ChEBI" id="CHEBI:29105"/>
        <note>catalytic</note>
    </ligand>
</feature>
<dbReference type="InterPro" id="IPR034035">
    <property type="entry name" value="Astacin-like_dom"/>
</dbReference>
<dbReference type="EMBL" id="WCUP01000010">
    <property type="protein sequence ID" value="KAB4108429.1"/>
    <property type="molecule type" value="Genomic_DNA"/>
</dbReference>
<evidence type="ECO:0000256" key="1">
    <source>
        <dbReference type="ARBA" id="ARBA00022670"/>
    </source>
</evidence>